<dbReference type="Proteomes" id="UP001056120">
    <property type="component" value="Linkage Group LG24"/>
</dbReference>
<evidence type="ECO:0000313" key="2">
    <source>
        <dbReference type="Proteomes" id="UP001056120"/>
    </source>
</evidence>
<accession>A0ACB9ATD0</accession>
<sequence length="71" mass="8428">MVSELQQLGLILCLIEHFLQFVDLLMEFKSLPYLKLAEKYEAHRERRIGRLLNRRGLSVSSHILIFYKNPV</sequence>
<gene>
    <name evidence="1" type="ORF">L1987_71286</name>
</gene>
<reference evidence="2" key="1">
    <citation type="journal article" date="2022" name="Mol. Ecol. Resour.">
        <title>The genomes of chicory, endive, great burdock and yacon provide insights into Asteraceae palaeo-polyploidization history and plant inulin production.</title>
        <authorList>
            <person name="Fan W."/>
            <person name="Wang S."/>
            <person name="Wang H."/>
            <person name="Wang A."/>
            <person name="Jiang F."/>
            <person name="Liu H."/>
            <person name="Zhao H."/>
            <person name="Xu D."/>
            <person name="Zhang Y."/>
        </authorList>
    </citation>
    <scope>NUCLEOTIDE SEQUENCE [LARGE SCALE GENOMIC DNA]</scope>
    <source>
        <strain evidence="2">cv. Yunnan</strain>
    </source>
</reference>
<protein>
    <submittedName>
        <fullName evidence="1">Uncharacterized protein</fullName>
    </submittedName>
</protein>
<comment type="caution">
    <text evidence="1">The sequence shown here is derived from an EMBL/GenBank/DDBJ whole genome shotgun (WGS) entry which is preliminary data.</text>
</comment>
<dbReference type="EMBL" id="CM042041">
    <property type="protein sequence ID" value="KAI3712721.1"/>
    <property type="molecule type" value="Genomic_DNA"/>
</dbReference>
<evidence type="ECO:0000313" key="1">
    <source>
        <dbReference type="EMBL" id="KAI3712721.1"/>
    </source>
</evidence>
<reference evidence="1 2" key="2">
    <citation type="journal article" date="2022" name="Mol. Ecol. Resour.">
        <title>The genomes of chicory, endive, great burdock and yacon provide insights into Asteraceae paleo-polyploidization history and plant inulin production.</title>
        <authorList>
            <person name="Fan W."/>
            <person name="Wang S."/>
            <person name="Wang H."/>
            <person name="Wang A."/>
            <person name="Jiang F."/>
            <person name="Liu H."/>
            <person name="Zhao H."/>
            <person name="Xu D."/>
            <person name="Zhang Y."/>
        </authorList>
    </citation>
    <scope>NUCLEOTIDE SEQUENCE [LARGE SCALE GENOMIC DNA]</scope>
    <source>
        <strain evidence="2">cv. Yunnan</strain>
        <tissue evidence="1">Leaves</tissue>
    </source>
</reference>
<proteinExistence type="predicted"/>
<name>A0ACB9ATD0_9ASTR</name>
<keyword evidence="2" id="KW-1185">Reference proteome</keyword>
<organism evidence="1 2">
    <name type="scientific">Smallanthus sonchifolius</name>
    <dbReference type="NCBI Taxonomy" id="185202"/>
    <lineage>
        <taxon>Eukaryota</taxon>
        <taxon>Viridiplantae</taxon>
        <taxon>Streptophyta</taxon>
        <taxon>Embryophyta</taxon>
        <taxon>Tracheophyta</taxon>
        <taxon>Spermatophyta</taxon>
        <taxon>Magnoliopsida</taxon>
        <taxon>eudicotyledons</taxon>
        <taxon>Gunneridae</taxon>
        <taxon>Pentapetalae</taxon>
        <taxon>asterids</taxon>
        <taxon>campanulids</taxon>
        <taxon>Asterales</taxon>
        <taxon>Asteraceae</taxon>
        <taxon>Asteroideae</taxon>
        <taxon>Heliantheae alliance</taxon>
        <taxon>Millerieae</taxon>
        <taxon>Smallanthus</taxon>
    </lineage>
</organism>